<dbReference type="PANTHER" id="PTHR30469">
    <property type="entry name" value="MULTIDRUG RESISTANCE PROTEIN MDTA"/>
    <property type="match status" value="1"/>
</dbReference>
<dbReference type="Gene3D" id="1.10.287.470">
    <property type="entry name" value="Helix hairpin bin"/>
    <property type="match status" value="1"/>
</dbReference>
<evidence type="ECO:0000256" key="3">
    <source>
        <dbReference type="SAM" id="MobiDB-lite"/>
    </source>
</evidence>
<reference evidence="4" key="1">
    <citation type="submission" date="2022-02" db="EMBL/GenBank/DDBJ databases">
        <title>Qipengyuania spongiae sp. nov., isolated from marine sponge.</title>
        <authorList>
            <person name="Li Z."/>
            <person name="Zhang M."/>
        </authorList>
    </citation>
    <scope>NUCLEOTIDE SEQUENCE</scope>
    <source>
        <strain evidence="4">PHS-Z21</strain>
    </source>
</reference>
<protein>
    <submittedName>
        <fullName evidence="4">Efflux RND transporter periplasmic adaptor subunit</fullName>
    </submittedName>
</protein>
<gene>
    <name evidence="4" type="ORF">L1F33_08300</name>
</gene>
<evidence type="ECO:0000256" key="1">
    <source>
        <dbReference type="ARBA" id="ARBA00009477"/>
    </source>
</evidence>
<keyword evidence="2" id="KW-0175">Coiled coil</keyword>
<dbReference type="Gene3D" id="2.40.420.20">
    <property type="match status" value="1"/>
</dbReference>
<feature type="coiled-coil region" evidence="2">
    <location>
        <begin position="178"/>
        <end position="243"/>
    </location>
</feature>
<dbReference type="Gene3D" id="2.40.30.170">
    <property type="match status" value="1"/>
</dbReference>
<comment type="similarity">
    <text evidence="1">Belongs to the membrane fusion protein (MFP) (TC 8.A.1) family.</text>
</comment>
<sequence>MMIGLVDQRHFRGIAAKSARRSHAAETGADDDDPGAVRRFGMRQVQRKRLALQLGLPIATSDDMKTYSFHFGRMSKSDSRRTIFRPKFFMLRIFVSLIFACLVAGCDDAPIPEEADRRPVKLYTVAAGGQARTYEFPAIIEASTSSDLTFDVPGKIVRLTVDQGDFVRAGTVIAQLDQTIARNQLVQAREQYEAAQDAFRRADALVGEGAIPRAVHVQRETQRDTARAELDNAREQLEKTVLRAPFSGRVARRLTEPFEYVSPQQPVVTLQTAGSAKVVVQVPSSIVANAEQRAPINAAIALDSLPDRRFAARFGSFATDATRQSLTYEATFLFDPPSGALILPGMTGTLHVELDTDDAEMPAVPLEAIVGRDEKTFVWRVDRRTGAIALRRVTVGKGAGGMLPVTAGIGRGDLIVAAGVANLEEGMKVRPYERD</sequence>
<organism evidence="4 5">
    <name type="scientific">Qipengyuania spongiae</name>
    <dbReference type="NCBI Taxonomy" id="2909673"/>
    <lineage>
        <taxon>Bacteria</taxon>
        <taxon>Pseudomonadati</taxon>
        <taxon>Pseudomonadota</taxon>
        <taxon>Alphaproteobacteria</taxon>
        <taxon>Sphingomonadales</taxon>
        <taxon>Erythrobacteraceae</taxon>
        <taxon>Qipengyuania</taxon>
    </lineage>
</organism>
<feature type="region of interest" description="Disordered" evidence="3">
    <location>
        <begin position="17"/>
        <end position="36"/>
    </location>
</feature>
<evidence type="ECO:0000313" key="4">
    <source>
        <dbReference type="EMBL" id="UVI40785.1"/>
    </source>
</evidence>
<evidence type="ECO:0000313" key="5">
    <source>
        <dbReference type="Proteomes" id="UP001065265"/>
    </source>
</evidence>
<name>A0ABY5T1V8_9SPHN</name>
<dbReference type="Gene3D" id="2.40.50.100">
    <property type="match status" value="1"/>
</dbReference>
<dbReference type="Proteomes" id="UP001065265">
    <property type="component" value="Chromosome"/>
</dbReference>
<dbReference type="NCBIfam" id="TIGR01730">
    <property type="entry name" value="RND_mfp"/>
    <property type="match status" value="1"/>
</dbReference>
<dbReference type="RefSeq" id="WP_265561421.1">
    <property type="nucleotide sequence ID" value="NZ_CP092471.1"/>
</dbReference>
<dbReference type="SUPFAM" id="SSF111369">
    <property type="entry name" value="HlyD-like secretion proteins"/>
    <property type="match status" value="1"/>
</dbReference>
<dbReference type="EMBL" id="CP092471">
    <property type="protein sequence ID" value="UVI40785.1"/>
    <property type="molecule type" value="Genomic_DNA"/>
</dbReference>
<dbReference type="InterPro" id="IPR006143">
    <property type="entry name" value="RND_pump_MFP"/>
</dbReference>
<evidence type="ECO:0000256" key="2">
    <source>
        <dbReference type="SAM" id="Coils"/>
    </source>
</evidence>
<proteinExistence type="inferred from homology"/>
<dbReference type="PANTHER" id="PTHR30469:SF20">
    <property type="entry name" value="EFFLUX RND TRANSPORTER PERIPLASMIC ADAPTOR SUBUNIT"/>
    <property type="match status" value="1"/>
</dbReference>
<keyword evidence="5" id="KW-1185">Reference proteome</keyword>
<accession>A0ABY5T1V8</accession>